<accession>A0A1L9BB98</accession>
<dbReference type="EMBL" id="MPIN01000004">
    <property type="protein sequence ID" value="OJH39511.1"/>
    <property type="molecule type" value="Genomic_DNA"/>
</dbReference>
<dbReference type="STRING" id="83449.BON30_18620"/>
<comment type="caution">
    <text evidence="1">The sequence shown here is derived from an EMBL/GenBank/DDBJ whole genome shotgun (WGS) entry which is preliminary data.</text>
</comment>
<dbReference type="Proteomes" id="UP000182229">
    <property type="component" value="Unassembled WGS sequence"/>
</dbReference>
<dbReference type="Gene3D" id="2.40.360.20">
    <property type="match status" value="1"/>
</dbReference>
<organism evidence="1 2">
    <name type="scientific">Cystobacter ferrugineus</name>
    <dbReference type="NCBI Taxonomy" id="83449"/>
    <lineage>
        <taxon>Bacteria</taxon>
        <taxon>Pseudomonadati</taxon>
        <taxon>Myxococcota</taxon>
        <taxon>Myxococcia</taxon>
        <taxon>Myxococcales</taxon>
        <taxon>Cystobacterineae</taxon>
        <taxon>Archangiaceae</taxon>
        <taxon>Cystobacter</taxon>
    </lineage>
</organism>
<keyword evidence="2" id="KW-1185">Reference proteome</keyword>
<sequence length="251" mass="27761">MKRWSWAVLVAAGCWVGCGEGGSLPGQSNNPSVTNPDGTVTLPDIPAGTGDEDGQTRALTTLWPLTQGSSWTYRIQDPSKGTFEKRVEVLGEQVVPETTMKAIAVLSTQPNKEEMSWQLELDGTVVRLREEDRKQGKVSQVTTWNPATVKALSKPQALGWSYTSDIRELTLADDGTLEDKDKTYVWRVVGVNETVTTPAGTFTNAIRLERKRGDKVKPDDDRIYWLVPGIGKVKEDGERLEELVSFDIKKP</sequence>
<dbReference type="RefSeq" id="WP_071899685.1">
    <property type="nucleotide sequence ID" value="NZ_MPIN01000004.1"/>
</dbReference>
<proteinExistence type="predicted"/>
<dbReference type="OrthoDB" id="5381512at2"/>
<evidence type="ECO:0000313" key="1">
    <source>
        <dbReference type="EMBL" id="OJH39511.1"/>
    </source>
</evidence>
<reference evidence="1 2" key="2">
    <citation type="submission" date="2016-12" db="EMBL/GenBank/DDBJ databases">
        <title>Draft Genome Sequence of Cystobacter ferrugineus Strain Cbfe23.</title>
        <authorList>
            <person name="Akbar S."/>
            <person name="Dowd S.E."/>
            <person name="Stevens D.C."/>
        </authorList>
    </citation>
    <scope>NUCLEOTIDE SEQUENCE [LARGE SCALE GENOMIC DNA]</scope>
    <source>
        <strain evidence="1 2">Cbfe23</strain>
    </source>
</reference>
<gene>
    <name evidence="1" type="ORF">BON30_18620</name>
</gene>
<name>A0A1L9BB98_9BACT</name>
<evidence type="ECO:0000313" key="2">
    <source>
        <dbReference type="Proteomes" id="UP000182229"/>
    </source>
</evidence>
<dbReference type="AlphaFoldDB" id="A0A1L9BB98"/>
<protein>
    <submittedName>
        <fullName evidence="1">Uncharacterized protein</fullName>
    </submittedName>
</protein>
<reference evidence="2" key="1">
    <citation type="submission" date="2016-11" db="EMBL/GenBank/DDBJ databases">
        <authorList>
            <person name="Shukria A."/>
            <person name="Stevens D.C."/>
        </authorList>
    </citation>
    <scope>NUCLEOTIDE SEQUENCE [LARGE SCALE GENOMIC DNA]</scope>
    <source>
        <strain evidence="2">Cbfe23</strain>
    </source>
</reference>